<keyword evidence="3" id="KW-0274">FAD</keyword>
<keyword evidence="4" id="KW-0560">Oxidoreductase</keyword>
<protein>
    <recommendedName>
        <fullName evidence="8">FAD/NAD(P)-binding domain-containing protein</fullName>
    </recommendedName>
</protein>
<sequence>MLALFIALGWLFATAAATAQFPFHATTDSERHNFVNAPTDSQSYQFKWPIRRVAIIGAGVSGLLAYRELVDAGFEHIRIFERDAVPGGTWHYTDEVPVKAPIPNEDPKIGDYEPTLPPRGAALPFERWYSDLNDSVSTAERWRRHRAPQSVYKSLTSTVPAPLLHLSGHAWPAGVPWHLPHPLIQGYIRGVFSYYGINSNDESPVTSYSTRVELVEKRYDESGAQRGWKLSLKQFVRLGPSSRKEVWWTEDFDAVIVATGSFNAPNIPKVPGLTEWVRRFPESILHSREYRDPKVFANQSVLVVGVGTSGTAISADLQPFVKTNYISIRPSKNSTTTPLFLNLLHHDVNVVPGITRFHPDNASIEFEDGTLLTDIDRIIFATGYQYTFPFLPQYHNSSIPIGEEGPMDQPQPLVTDGSHYRSLYLEFMYIEEPTLAFMNMNLGTVTWTLGEYFALAIARVWSGTAMLPSQVEMWRIYREGVKDRGGYGKGILYLGMGMGMGGQADYVKYFTGWLNMAAYEYGGKTIGGFDKDYPEILNQFALAWLYTNPNPARIPENHAEGFSDSEGAEWKWSAEDVLNYLNSGY</sequence>
<dbReference type="GO" id="GO:0050660">
    <property type="term" value="F:flavin adenine dinucleotide binding"/>
    <property type="evidence" value="ECO:0007669"/>
    <property type="project" value="InterPro"/>
</dbReference>
<evidence type="ECO:0000313" key="6">
    <source>
        <dbReference type="EMBL" id="KAJ7606637.1"/>
    </source>
</evidence>
<evidence type="ECO:0000256" key="1">
    <source>
        <dbReference type="ARBA" id="ARBA00009183"/>
    </source>
</evidence>
<proteinExistence type="inferred from homology"/>
<dbReference type="InterPro" id="IPR020946">
    <property type="entry name" value="Flavin_mOase-like"/>
</dbReference>
<dbReference type="SUPFAM" id="SSF51905">
    <property type="entry name" value="FAD/NAD(P)-binding domain"/>
    <property type="match status" value="1"/>
</dbReference>
<dbReference type="InterPro" id="IPR036188">
    <property type="entry name" value="FAD/NAD-bd_sf"/>
</dbReference>
<gene>
    <name evidence="6" type="ORF">FB45DRAFT_847505</name>
</gene>
<evidence type="ECO:0000256" key="2">
    <source>
        <dbReference type="ARBA" id="ARBA00022630"/>
    </source>
</evidence>
<feature type="signal peptide" evidence="5">
    <location>
        <begin position="1"/>
        <end position="19"/>
    </location>
</feature>
<name>A0AAD7B0H0_9AGAR</name>
<feature type="chain" id="PRO_5042164838" description="FAD/NAD(P)-binding domain-containing protein" evidence="5">
    <location>
        <begin position="20"/>
        <end position="585"/>
    </location>
</feature>
<comment type="caution">
    <text evidence="6">The sequence shown here is derived from an EMBL/GenBank/DDBJ whole genome shotgun (WGS) entry which is preliminary data.</text>
</comment>
<keyword evidence="7" id="KW-1185">Reference proteome</keyword>
<organism evidence="6 7">
    <name type="scientific">Roridomyces roridus</name>
    <dbReference type="NCBI Taxonomy" id="1738132"/>
    <lineage>
        <taxon>Eukaryota</taxon>
        <taxon>Fungi</taxon>
        <taxon>Dikarya</taxon>
        <taxon>Basidiomycota</taxon>
        <taxon>Agaricomycotina</taxon>
        <taxon>Agaricomycetes</taxon>
        <taxon>Agaricomycetidae</taxon>
        <taxon>Agaricales</taxon>
        <taxon>Marasmiineae</taxon>
        <taxon>Mycenaceae</taxon>
        <taxon>Roridomyces</taxon>
    </lineage>
</organism>
<dbReference type="Proteomes" id="UP001221142">
    <property type="component" value="Unassembled WGS sequence"/>
</dbReference>
<evidence type="ECO:0008006" key="8">
    <source>
        <dbReference type="Google" id="ProtNLM"/>
    </source>
</evidence>
<keyword evidence="2" id="KW-0285">Flavoprotein</keyword>
<dbReference type="GO" id="GO:0004499">
    <property type="term" value="F:N,N-dimethylaniline monooxygenase activity"/>
    <property type="evidence" value="ECO:0007669"/>
    <property type="project" value="InterPro"/>
</dbReference>
<dbReference type="Pfam" id="PF13450">
    <property type="entry name" value="NAD_binding_8"/>
    <property type="match status" value="1"/>
</dbReference>
<evidence type="ECO:0000313" key="7">
    <source>
        <dbReference type="Proteomes" id="UP001221142"/>
    </source>
</evidence>
<dbReference type="Gene3D" id="3.50.50.60">
    <property type="entry name" value="FAD/NAD(P)-binding domain"/>
    <property type="match status" value="2"/>
</dbReference>
<evidence type="ECO:0000256" key="3">
    <source>
        <dbReference type="ARBA" id="ARBA00022827"/>
    </source>
</evidence>
<dbReference type="AlphaFoldDB" id="A0AAD7B0H0"/>
<accession>A0AAD7B0H0</accession>
<reference evidence="6" key="1">
    <citation type="submission" date="2023-03" db="EMBL/GenBank/DDBJ databases">
        <title>Massive genome expansion in bonnet fungi (Mycena s.s.) driven by repeated elements and novel gene families across ecological guilds.</title>
        <authorList>
            <consortium name="Lawrence Berkeley National Laboratory"/>
            <person name="Harder C.B."/>
            <person name="Miyauchi S."/>
            <person name="Viragh M."/>
            <person name="Kuo A."/>
            <person name="Thoen E."/>
            <person name="Andreopoulos B."/>
            <person name="Lu D."/>
            <person name="Skrede I."/>
            <person name="Drula E."/>
            <person name="Henrissat B."/>
            <person name="Morin E."/>
            <person name="Kohler A."/>
            <person name="Barry K."/>
            <person name="LaButti K."/>
            <person name="Morin E."/>
            <person name="Salamov A."/>
            <person name="Lipzen A."/>
            <person name="Mereny Z."/>
            <person name="Hegedus B."/>
            <person name="Baldrian P."/>
            <person name="Stursova M."/>
            <person name="Weitz H."/>
            <person name="Taylor A."/>
            <person name="Grigoriev I.V."/>
            <person name="Nagy L.G."/>
            <person name="Martin F."/>
            <person name="Kauserud H."/>
        </authorList>
    </citation>
    <scope>NUCLEOTIDE SEQUENCE</scope>
    <source>
        <strain evidence="6">9284</strain>
    </source>
</reference>
<dbReference type="PANTHER" id="PTHR23023">
    <property type="entry name" value="DIMETHYLANILINE MONOOXYGENASE"/>
    <property type="match status" value="1"/>
</dbReference>
<evidence type="ECO:0000256" key="4">
    <source>
        <dbReference type="ARBA" id="ARBA00023002"/>
    </source>
</evidence>
<keyword evidence="5" id="KW-0732">Signal</keyword>
<comment type="similarity">
    <text evidence="1">Belongs to the FMO family.</text>
</comment>
<dbReference type="Pfam" id="PF00743">
    <property type="entry name" value="FMO-like"/>
    <property type="match status" value="2"/>
</dbReference>
<dbReference type="EMBL" id="JARKIF010000055">
    <property type="protein sequence ID" value="KAJ7606637.1"/>
    <property type="molecule type" value="Genomic_DNA"/>
</dbReference>
<dbReference type="GO" id="GO:0050661">
    <property type="term" value="F:NADP binding"/>
    <property type="evidence" value="ECO:0007669"/>
    <property type="project" value="InterPro"/>
</dbReference>
<evidence type="ECO:0000256" key="5">
    <source>
        <dbReference type="SAM" id="SignalP"/>
    </source>
</evidence>
<dbReference type="InterPro" id="IPR050346">
    <property type="entry name" value="FMO-like"/>
</dbReference>